<proteinExistence type="inferred from homology"/>
<name>A0ABV5WPA3_9BACI</name>
<dbReference type="Pfam" id="PF03780">
    <property type="entry name" value="Asp23"/>
    <property type="match status" value="1"/>
</dbReference>
<dbReference type="RefSeq" id="WP_379952126.1">
    <property type="nucleotide sequence ID" value="NZ_JBHMAF010000196.1"/>
</dbReference>
<comment type="similarity">
    <text evidence="1">Belongs to the asp23 family.</text>
</comment>
<evidence type="ECO:0000313" key="2">
    <source>
        <dbReference type="EMBL" id="MFB9762155.1"/>
    </source>
</evidence>
<comment type="caution">
    <text evidence="2">The sequence shown here is derived from an EMBL/GenBank/DDBJ whole genome shotgun (WGS) entry which is preliminary data.</text>
</comment>
<organism evidence="2 3">
    <name type="scientific">Ectobacillus funiculus</name>
    <dbReference type="NCBI Taxonomy" id="137993"/>
    <lineage>
        <taxon>Bacteria</taxon>
        <taxon>Bacillati</taxon>
        <taxon>Bacillota</taxon>
        <taxon>Bacilli</taxon>
        <taxon>Bacillales</taxon>
        <taxon>Bacillaceae</taxon>
        <taxon>Ectobacillus</taxon>
    </lineage>
</organism>
<sequence length="114" mass="12812">MDSQQILPLGMLCIAERTVTELVDMAIDEVPGVSKVVSKILEPFRRKRRKGIWIEEKEKGLVIHVNVIICNTTAILPTCITVQERIKECIESVIGLPVQSVCIRVEQLIKAYPS</sequence>
<keyword evidence="3" id="KW-1185">Reference proteome</keyword>
<evidence type="ECO:0000256" key="1">
    <source>
        <dbReference type="ARBA" id="ARBA00005721"/>
    </source>
</evidence>
<reference evidence="2 3" key="1">
    <citation type="submission" date="2024-09" db="EMBL/GenBank/DDBJ databases">
        <authorList>
            <person name="Sun Q."/>
            <person name="Mori K."/>
        </authorList>
    </citation>
    <scope>NUCLEOTIDE SEQUENCE [LARGE SCALE GENOMIC DNA]</scope>
    <source>
        <strain evidence="2 3">JCM 11201</strain>
    </source>
</reference>
<dbReference type="InterPro" id="IPR005531">
    <property type="entry name" value="Asp23"/>
</dbReference>
<evidence type="ECO:0000313" key="3">
    <source>
        <dbReference type="Proteomes" id="UP001589609"/>
    </source>
</evidence>
<gene>
    <name evidence="2" type="ORF">ACFFMS_28425</name>
</gene>
<dbReference type="PANTHER" id="PTHR34297">
    <property type="entry name" value="HYPOTHETICAL CYTOSOLIC PROTEIN-RELATED"/>
    <property type="match status" value="1"/>
</dbReference>
<accession>A0ABV5WPA3</accession>
<dbReference type="Proteomes" id="UP001589609">
    <property type="component" value="Unassembled WGS sequence"/>
</dbReference>
<dbReference type="EMBL" id="JBHMAF010000196">
    <property type="protein sequence ID" value="MFB9762155.1"/>
    <property type="molecule type" value="Genomic_DNA"/>
</dbReference>
<protein>
    <submittedName>
        <fullName evidence="2">Asp23/Gls24 family envelope stress response protein</fullName>
    </submittedName>
</protein>